<evidence type="ECO:0000256" key="3">
    <source>
        <dbReference type="ARBA" id="ARBA00012111"/>
    </source>
</evidence>
<dbReference type="Proteomes" id="UP000663828">
    <property type="component" value="Unassembled WGS sequence"/>
</dbReference>
<dbReference type="GO" id="GO:0040029">
    <property type="term" value="P:epigenetic regulation of gene expression"/>
    <property type="evidence" value="ECO:0007669"/>
    <property type="project" value="TreeGrafter"/>
</dbReference>
<organism evidence="11 12">
    <name type="scientific">Adineta ricciae</name>
    <name type="common">Rotifer</name>
    <dbReference type="NCBI Taxonomy" id="249248"/>
    <lineage>
        <taxon>Eukaryota</taxon>
        <taxon>Metazoa</taxon>
        <taxon>Spiralia</taxon>
        <taxon>Gnathifera</taxon>
        <taxon>Rotifera</taxon>
        <taxon>Eurotatoria</taxon>
        <taxon>Bdelloidea</taxon>
        <taxon>Adinetida</taxon>
        <taxon>Adinetidae</taxon>
        <taxon>Adineta</taxon>
    </lineage>
</organism>
<dbReference type="Gene3D" id="3.40.800.20">
    <property type="entry name" value="Histone deacetylase domain"/>
    <property type="match status" value="1"/>
</dbReference>
<keyword evidence="7" id="KW-0805">Transcription regulation</keyword>
<dbReference type="GO" id="GO:0000118">
    <property type="term" value="C:histone deacetylase complex"/>
    <property type="evidence" value="ECO:0007669"/>
    <property type="project" value="TreeGrafter"/>
</dbReference>
<evidence type="ECO:0000313" key="11">
    <source>
        <dbReference type="EMBL" id="CAF1554632.1"/>
    </source>
</evidence>
<dbReference type="InterPro" id="IPR000286">
    <property type="entry name" value="HDACs"/>
</dbReference>
<evidence type="ECO:0000256" key="4">
    <source>
        <dbReference type="ARBA" id="ARBA00022491"/>
    </source>
</evidence>
<dbReference type="EMBL" id="CAJNOR010005271">
    <property type="protein sequence ID" value="CAF1554632.1"/>
    <property type="molecule type" value="Genomic_DNA"/>
</dbReference>
<comment type="caution">
    <text evidence="11">The sequence shown here is derived from an EMBL/GenBank/DDBJ whole genome shotgun (WGS) entry which is preliminary data.</text>
</comment>
<keyword evidence="12" id="KW-1185">Reference proteome</keyword>
<evidence type="ECO:0000259" key="10">
    <source>
        <dbReference type="Pfam" id="PF00850"/>
    </source>
</evidence>
<dbReference type="EC" id="3.5.1.98" evidence="3"/>
<dbReference type="AlphaFoldDB" id="A0A815X9C3"/>
<keyword evidence="5" id="KW-0378">Hydrolase</keyword>
<protein>
    <recommendedName>
        <fullName evidence="3">histone deacetylase</fullName>
        <ecNumber evidence="3">3.5.1.98</ecNumber>
    </recommendedName>
</protein>
<gene>
    <name evidence="11" type="ORF">XAT740_LOCUS43160</name>
</gene>
<keyword evidence="6" id="KW-0156">Chromatin regulator</keyword>
<evidence type="ECO:0000313" key="12">
    <source>
        <dbReference type="Proteomes" id="UP000663828"/>
    </source>
</evidence>
<dbReference type="Pfam" id="PF00850">
    <property type="entry name" value="Hist_deacetyl"/>
    <property type="match status" value="1"/>
</dbReference>
<keyword evidence="8" id="KW-0804">Transcription</keyword>
<evidence type="ECO:0000256" key="6">
    <source>
        <dbReference type="ARBA" id="ARBA00022853"/>
    </source>
</evidence>
<comment type="similarity">
    <text evidence="2">Belongs to the histone deacetylase family. HD type 2 subfamily.</text>
</comment>
<dbReference type="PRINTS" id="PR01270">
    <property type="entry name" value="HDASUPER"/>
</dbReference>
<keyword evidence="4" id="KW-0678">Repressor</keyword>
<dbReference type="PANTHER" id="PTHR10625">
    <property type="entry name" value="HISTONE DEACETYLASE HDAC1-RELATED"/>
    <property type="match status" value="1"/>
</dbReference>
<reference evidence="11" key="1">
    <citation type="submission" date="2021-02" db="EMBL/GenBank/DDBJ databases">
        <authorList>
            <person name="Nowell W R."/>
        </authorList>
    </citation>
    <scope>NUCLEOTIDE SEQUENCE</scope>
</reference>
<dbReference type="SUPFAM" id="SSF52768">
    <property type="entry name" value="Arginase/deacetylase"/>
    <property type="match status" value="1"/>
</dbReference>
<dbReference type="GO" id="GO:0141221">
    <property type="term" value="F:histone deacetylase activity, hydrolytic mechanism"/>
    <property type="evidence" value="ECO:0007669"/>
    <property type="project" value="UniProtKB-EC"/>
</dbReference>
<name>A0A815X9C3_ADIRI</name>
<evidence type="ECO:0000256" key="2">
    <source>
        <dbReference type="ARBA" id="ARBA00007738"/>
    </source>
</evidence>
<evidence type="ECO:0000256" key="1">
    <source>
        <dbReference type="ARBA" id="ARBA00004123"/>
    </source>
</evidence>
<feature type="domain" description="Histone deacetylase" evidence="10">
    <location>
        <begin position="368"/>
        <end position="685"/>
    </location>
</feature>
<dbReference type="InterPro" id="IPR023696">
    <property type="entry name" value="Ureohydrolase_dom_sf"/>
</dbReference>
<comment type="subcellular location">
    <subcellularLocation>
        <location evidence="1">Nucleus</location>
    </subcellularLocation>
</comment>
<evidence type="ECO:0000256" key="7">
    <source>
        <dbReference type="ARBA" id="ARBA00023015"/>
    </source>
</evidence>
<dbReference type="InterPro" id="IPR037138">
    <property type="entry name" value="His_deacetylse_dom_sf"/>
</dbReference>
<proteinExistence type="inferred from homology"/>
<keyword evidence="9" id="KW-0539">Nucleus</keyword>
<evidence type="ECO:0000256" key="5">
    <source>
        <dbReference type="ARBA" id="ARBA00022801"/>
    </source>
</evidence>
<dbReference type="InterPro" id="IPR023801">
    <property type="entry name" value="His_deacetylse_dom"/>
</dbReference>
<dbReference type="PANTHER" id="PTHR10625:SF5">
    <property type="entry name" value="HISTONE DEACETYLASE"/>
    <property type="match status" value="1"/>
</dbReference>
<evidence type="ECO:0000256" key="8">
    <source>
        <dbReference type="ARBA" id="ARBA00023163"/>
    </source>
</evidence>
<accession>A0A815X9C3</accession>
<sequence length="741" mass="83291">MVDLCRLSSLATNSSLGSVNNSNDSNNGSQNFFPSLFLPYSRLMDPERQDPVTVALAAATAAVMASSAMERTRLEEEKIRVHAKDKKDQSANASAEVKTHLKSFLRRKLQKEGKLEDEDSMEMLRRFQSEPVLANPRRESGNFKIKSDLRQSILHRHRHITPMSDKRHPIRSTPFAQPQQQQQHTIPSIPIMSFDSQSSTILHPEQLWLDLNDLQRKLYSCYSTGSLCGTNVIQPKHLKITHDNQHRTNILGPKHFIVEEENEALLAKELEEAKIQSEHNSHSSMHSSQPHMFNFTSNDSSIKTSNLPSDRLMLHSKSLSSLSALVPSVDEKLKRCLSGSIQMRFTTGIVYDDETLKHECYCKRTDLHLENPRRLLVIYEQLKKSNLLNDCELIQSHCATIDMLTDCHNPTHVYLFGCDPRQRTQQSSTLLTERLNSIVQLPCGGFGIHDDVDTIWNQAYTARACRLAIGNTIALSKYVVDGKLKNGFALVRPPGHHAAQKPLGFCYFNTVAITAKYLKKHRNIERIAIVDWDIHHGNGTQDLTYDDPNILYISLHRYDNGTYFPGGGRIEECGRDAGLGKNINIAFSGEPQSVMTDVEYLAAFRSIVMPILEQFQPQLILVSSGFDACMGHPHPLGGYELTPTCFGYMTNQLMKLADGKVVLVLEGGYELNALAECGKACVKALLGHEVPPLSKETLEAKPNAHAVRSLKNVIEIQREFWSSLEQSKHLVPMSHKQAIIS</sequence>
<evidence type="ECO:0000256" key="9">
    <source>
        <dbReference type="ARBA" id="ARBA00023242"/>
    </source>
</evidence>